<evidence type="ECO:0000256" key="7">
    <source>
        <dbReference type="ARBA" id="ARBA00023157"/>
    </source>
</evidence>
<dbReference type="GO" id="GO:0005615">
    <property type="term" value="C:extracellular space"/>
    <property type="evidence" value="ECO:0007669"/>
    <property type="project" value="TreeGrafter"/>
</dbReference>
<keyword evidence="8" id="KW-0325">Glycoprotein</keyword>
<evidence type="ECO:0000256" key="1">
    <source>
        <dbReference type="ARBA" id="ARBA00004498"/>
    </source>
</evidence>
<dbReference type="AlphaFoldDB" id="A0A6P8IYI4"/>
<dbReference type="FunFam" id="3.30.2460.20:FF:000001">
    <property type="entry name" value="Wnt homolog"/>
    <property type="match status" value="1"/>
</dbReference>
<dbReference type="PANTHER" id="PTHR12027:SF112">
    <property type="entry name" value="PROTEIN WNT-2"/>
    <property type="match status" value="1"/>
</dbReference>
<evidence type="ECO:0000256" key="2">
    <source>
        <dbReference type="ARBA" id="ARBA00005683"/>
    </source>
</evidence>
<dbReference type="GeneID" id="116306332"/>
<dbReference type="RefSeq" id="XP_031572229.1">
    <property type="nucleotide sequence ID" value="XM_031716369.1"/>
</dbReference>
<keyword evidence="9" id="KW-0449">Lipoprotein</keyword>
<dbReference type="InterPro" id="IPR043158">
    <property type="entry name" value="Wnt_C"/>
</dbReference>
<evidence type="ECO:0000256" key="10">
    <source>
        <dbReference type="RuleBase" id="RU003500"/>
    </source>
</evidence>
<dbReference type="Gene3D" id="3.30.2460.20">
    <property type="match status" value="1"/>
</dbReference>
<dbReference type="GO" id="GO:0060070">
    <property type="term" value="P:canonical Wnt signaling pathway"/>
    <property type="evidence" value="ECO:0007669"/>
    <property type="project" value="TreeGrafter"/>
</dbReference>
<dbReference type="Proteomes" id="UP000515163">
    <property type="component" value="Unplaced"/>
</dbReference>
<keyword evidence="5" id="KW-0272">Extracellular matrix</keyword>
<organism evidence="11 12">
    <name type="scientific">Actinia tenebrosa</name>
    <name type="common">Australian red waratah sea anemone</name>
    <dbReference type="NCBI Taxonomy" id="6105"/>
    <lineage>
        <taxon>Eukaryota</taxon>
        <taxon>Metazoa</taxon>
        <taxon>Cnidaria</taxon>
        <taxon>Anthozoa</taxon>
        <taxon>Hexacorallia</taxon>
        <taxon>Actiniaria</taxon>
        <taxon>Actiniidae</taxon>
        <taxon>Actinia</taxon>
    </lineage>
</organism>
<evidence type="ECO:0000256" key="8">
    <source>
        <dbReference type="ARBA" id="ARBA00023180"/>
    </source>
</evidence>
<dbReference type="GO" id="GO:0045165">
    <property type="term" value="P:cell fate commitment"/>
    <property type="evidence" value="ECO:0007669"/>
    <property type="project" value="TreeGrafter"/>
</dbReference>
<evidence type="ECO:0000256" key="5">
    <source>
        <dbReference type="ARBA" id="ARBA00022530"/>
    </source>
</evidence>
<keyword evidence="7" id="KW-1015">Disulfide bond</keyword>
<accession>A0A6P8IYI4</accession>
<gene>
    <name evidence="12" type="primary">LOC116306332</name>
</gene>
<dbReference type="GO" id="GO:0005109">
    <property type="term" value="F:frizzled binding"/>
    <property type="evidence" value="ECO:0007669"/>
    <property type="project" value="TreeGrafter"/>
</dbReference>
<dbReference type="InParanoid" id="A0A6P8IYI4"/>
<comment type="similarity">
    <text evidence="2 10">Belongs to the Wnt family.</text>
</comment>
<comment type="function">
    <text evidence="10">Ligand for members of the frizzled family of seven transmembrane receptors.</text>
</comment>
<reference evidence="12" key="1">
    <citation type="submission" date="2025-08" db="UniProtKB">
        <authorList>
            <consortium name="RefSeq"/>
        </authorList>
    </citation>
    <scope>IDENTIFICATION</scope>
    <source>
        <tissue evidence="12">Tentacle</tissue>
    </source>
</reference>
<keyword evidence="4" id="KW-0964">Secreted</keyword>
<dbReference type="SMART" id="SM00097">
    <property type="entry name" value="WNT1"/>
    <property type="match status" value="1"/>
</dbReference>
<proteinExistence type="inferred from homology"/>
<dbReference type="InterPro" id="IPR005817">
    <property type="entry name" value="Wnt"/>
</dbReference>
<keyword evidence="11" id="KW-1185">Reference proteome</keyword>
<dbReference type="Pfam" id="PF00110">
    <property type="entry name" value="wnt"/>
    <property type="match status" value="1"/>
</dbReference>
<evidence type="ECO:0000256" key="9">
    <source>
        <dbReference type="ARBA" id="ARBA00023288"/>
    </source>
</evidence>
<name>A0A6P8IYI4_ACTTE</name>
<protein>
    <recommendedName>
        <fullName evidence="10">Protein Wnt</fullName>
    </recommendedName>
</protein>
<sequence length="165" mass="18770">MLEVLKESLKLECRCHGPSASCVTETCWNSLPAFREIGVKMQNKVDSSQRVRTRKVPSRSGMRNVALLLDNSGSKIRKPHLSSLVYISNSPTYCEPDFKLKIVGTSGRICNRTTTDADNCGLLCCGRGYDTHEMTKRWLCHCRFEWCCRVICKKCKKNVEVTRCK</sequence>
<dbReference type="KEGG" id="aten:116306332"/>
<keyword evidence="3 10" id="KW-0217">Developmental protein</keyword>
<evidence type="ECO:0000256" key="6">
    <source>
        <dbReference type="ARBA" id="ARBA00022687"/>
    </source>
</evidence>
<evidence type="ECO:0000313" key="12">
    <source>
        <dbReference type="RefSeq" id="XP_031572229.1"/>
    </source>
</evidence>
<keyword evidence="6 10" id="KW-0879">Wnt signaling pathway</keyword>
<evidence type="ECO:0000256" key="4">
    <source>
        <dbReference type="ARBA" id="ARBA00022525"/>
    </source>
</evidence>
<dbReference type="GO" id="GO:0030182">
    <property type="term" value="P:neuron differentiation"/>
    <property type="evidence" value="ECO:0007669"/>
    <property type="project" value="TreeGrafter"/>
</dbReference>
<evidence type="ECO:0000313" key="11">
    <source>
        <dbReference type="Proteomes" id="UP000515163"/>
    </source>
</evidence>
<evidence type="ECO:0000256" key="3">
    <source>
        <dbReference type="ARBA" id="ARBA00022473"/>
    </source>
</evidence>
<dbReference type="PRINTS" id="PR01349">
    <property type="entry name" value="WNTPROTEIN"/>
</dbReference>
<dbReference type="GO" id="GO:0005125">
    <property type="term" value="F:cytokine activity"/>
    <property type="evidence" value="ECO:0007669"/>
    <property type="project" value="TreeGrafter"/>
</dbReference>
<dbReference type="PANTHER" id="PTHR12027">
    <property type="entry name" value="WNT RELATED"/>
    <property type="match status" value="1"/>
</dbReference>
<dbReference type="OrthoDB" id="5945655at2759"/>
<comment type="subcellular location">
    <subcellularLocation>
        <location evidence="1 10">Secreted</location>
        <location evidence="1 10">Extracellular space</location>
        <location evidence="1 10">Extracellular matrix</location>
    </subcellularLocation>
</comment>